<comment type="similarity">
    <text evidence="2">Belongs to the threonine synthase family.</text>
</comment>
<evidence type="ECO:0000313" key="10">
    <source>
        <dbReference type="Proteomes" id="UP000030661"/>
    </source>
</evidence>
<reference evidence="9" key="1">
    <citation type="journal article" date="2015" name="PeerJ">
        <title>First genomic representation of candidate bacterial phylum KSB3 points to enhanced environmental sensing as a trigger of wastewater bulking.</title>
        <authorList>
            <person name="Sekiguchi Y."/>
            <person name="Ohashi A."/>
            <person name="Parks D.H."/>
            <person name="Yamauchi T."/>
            <person name="Tyson G.W."/>
            <person name="Hugenholtz P."/>
        </authorList>
    </citation>
    <scope>NUCLEOTIDE SEQUENCE [LARGE SCALE GENOMIC DNA]</scope>
</reference>
<dbReference type="InterPro" id="IPR037158">
    <property type="entry name" value="Thr_synth_N_sf"/>
</dbReference>
<dbReference type="AlphaFoldDB" id="A0A081BVV8"/>
<dbReference type="InterPro" id="IPR036052">
    <property type="entry name" value="TrpB-like_PALP_sf"/>
</dbReference>
<dbReference type="Proteomes" id="UP000030661">
    <property type="component" value="Unassembled WGS sequence"/>
</dbReference>
<evidence type="ECO:0000256" key="1">
    <source>
        <dbReference type="ARBA" id="ARBA00001933"/>
    </source>
</evidence>
<dbReference type="PANTHER" id="PTHR42690:SF1">
    <property type="entry name" value="THREONINE SYNTHASE-LIKE 2"/>
    <property type="match status" value="1"/>
</dbReference>
<dbReference type="STRING" id="1499967.U27_03425"/>
<feature type="modified residue" description="N6-(pyridoxal phosphate)lysine" evidence="6">
    <location>
        <position position="107"/>
    </location>
</feature>
<evidence type="ECO:0000259" key="7">
    <source>
        <dbReference type="Pfam" id="PF00291"/>
    </source>
</evidence>
<dbReference type="PANTHER" id="PTHR42690">
    <property type="entry name" value="THREONINE SYNTHASE FAMILY MEMBER"/>
    <property type="match status" value="1"/>
</dbReference>
<feature type="domain" description="Tryptophan synthase beta chain-like PALP" evidence="7">
    <location>
        <begin position="94"/>
        <end position="388"/>
    </location>
</feature>
<gene>
    <name evidence="9" type="ORF">U27_03425</name>
</gene>
<dbReference type="NCBIfam" id="TIGR00260">
    <property type="entry name" value="thrC"/>
    <property type="match status" value="1"/>
</dbReference>
<evidence type="ECO:0000256" key="5">
    <source>
        <dbReference type="NCBIfam" id="TIGR00260"/>
    </source>
</evidence>
<dbReference type="Gene3D" id="3.90.1380.10">
    <property type="entry name" value="Threonine synthase, N-terminal domain"/>
    <property type="match status" value="1"/>
</dbReference>
<evidence type="ECO:0000256" key="6">
    <source>
        <dbReference type="PIRSR" id="PIRSR604450-51"/>
    </source>
</evidence>
<organism evidence="9">
    <name type="scientific">Vecturithrix granuli</name>
    <dbReference type="NCBI Taxonomy" id="1499967"/>
    <lineage>
        <taxon>Bacteria</taxon>
        <taxon>Candidatus Moduliflexota</taxon>
        <taxon>Candidatus Vecturitrichia</taxon>
        <taxon>Candidatus Vecturitrichales</taxon>
        <taxon>Candidatus Vecturitrichaceae</taxon>
        <taxon>Candidatus Vecturithrix</taxon>
    </lineage>
</organism>
<dbReference type="InterPro" id="IPR004450">
    <property type="entry name" value="Thr_synthase-like"/>
</dbReference>
<evidence type="ECO:0000256" key="2">
    <source>
        <dbReference type="ARBA" id="ARBA00005517"/>
    </source>
</evidence>
<dbReference type="InterPro" id="IPR029144">
    <property type="entry name" value="Thr_synth_N"/>
</dbReference>
<evidence type="ECO:0000256" key="3">
    <source>
        <dbReference type="ARBA" id="ARBA00022898"/>
    </source>
</evidence>
<dbReference type="EC" id="4.2.3.1" evidence="5"/>
<dbReference type="EMBL" id="DF820464">
    <property type="protein sequence ID" value="GAK56463.1"/>
    <property type="molecule type" value="Genomic_DNA"/>
</dbReference>
<accession>A0A081BVV8</accession>
<dbReference type="GO" id="GO:0009088">
    <property type="term" value="P:threonine biosynthetic process"/>
    <property type="evidence" value="ECO:0007669"/>
    <property type="project" value="UniProtKB-UniRule"/>
</dbReference>
<dbReference type="InterPro" id="IPR001926">
    <property type="entry name" value="TrpB-like_PALP"/>
</dbReference>
<evidence type="ECO:0000256" key="4">
    <source>
        <dbReference type="ARBA" id="ARBA00023239"/>
    </source>
</evidence>
<dbReference type="HOGENOM" id="CLU_015170_0_0_0"/>
<dbReference type="eggNOG" id="COG0498">
    <property type="taxonomic scope" value="Bacteria"/>
</dbReference>
<evidence type="ECO:0000259" key="8">
    <source>
        <dbReference type="Pfam" id="PF14821"/>
    </source>
</evidence>
<keyword evidence="10" id="KW-1185">Reference proteome</keyword>
<protein>
    <recommendedName>
        <fullName evidence="5">Threonine synthase</fullName>
        <ecNumber evidence="5">4.2.3.1</ecNumber>
    </recommendedName>
</protein>
<dbReference type="Pfam" id="PF14821">
    <property type="entry name" value="Thr_synth_N"/>
    <property type="match status" value="1"/>
</dbReference>
<sequence>MLYYSTNLQAQPVTFREALLKGLAPDRGLFMPRELPTISAEELRRFSDLDYADIAFEVTRKFLYTEMAESDLLAIVKDAYTFLIPLEPVYERKYVMRLDQGPTASFKDFAARMMGRLMQYFLRQEERNLLILTATSGDTGSAIANAFYGLENIKVVVLYPEHEVTERQRKQMTTLAKNIQIIAINGKFDDCQALVKRAFADPELASLPLSSANSINIGRLLPQMLYYVYAYAKLRHTAEDEQIIFSVPSGNFGNLMGGLLAKHIGLPVKKFVVATNENDEFPVFLATGDYEKIVPSRNCISSAMNVGHPSNVARLIALYGGNMDETGQIHQKPDFDRLRKDIYAVSISDAETQETIKQVYTDHHLLLEPHGAVAWAGLSHYFNAFPQDAAAEQMCVAIETAHPAKFPVEIRQILGFDPELPPSLEGLEEKPEFFVTLPNSYTAFRQFLQEHY</sequence>
<name>A0A081BVV8_VECG1</name>
<evidence type="ECO:0000313" key="9">
    <source>
        <dbReference type="EMBL" id="GAK56463.1"/>
    </source>
</evidence>
<keyword evidence="4" id="KW-0456">Lyase</keyword>
<dbReference type="GO" id="GO:0004795">
    <property type="term" value="F:threonine synthase activity"/>
    <property type="evidence" value="ECO:0007669"/>
    <property type="project" value="UniProtKB-UniRule"/>
</dbReference>
<proteinExistence type="inferred from homology"/>
<dbReference type="InterPro" id="IPR051166">
    <property type="entry name" value="Threonine_Synthase"/>
</dbReference>
<dbReference type="SUPFAM" id="SSF53686">
    <property type="entry name" value="Tryptophan synthase beta subunit-like PLP-dependent enzymes"/>
    <property type="match status" value="1"/>
</dbReference>
<dbReference type="Gene3D" id="3.40.50.1100">
    <property type="match status" value="2"/>
</dbReference>
<feature type="domain" description="Threonine synthase N-terminal" evidence="8">
    <location>
        <begin position="3"/>
        <end position="80"/>
    </location>
</feature>
<keyword evidence="3 6" id="KW-0663">Pyridoxal phosphate</keyword>
<dbReference type="Pfam" id="PF00291">
    <property type="entry name" value="PALP"/>
    <property type="match status" value="1"/>
</dbReference>
<comment type="cofactor">
    <cofactor evidence="1 6">
        <name>pyridoxal 5'-phosphate</name>
        <dbReference type="ChEBI" id="CHEBI:597326"/>
    </cofactor>
</comment>